<organism evidence="4 5">
    <name type="scientific">Physocladia obscura</name>
    <dbReference type="NCBI Taxonomy" id="109957"/>
    <lineage>
        <taxon>Eukaryota</taxon>
        <taxon>Fungi</taxon>
        <taxon>Fungi incertae sedis</taxon>
        <taxon>Chytridiomycota</taxon>
        <taxon>Chytridiomycota incertae sedis</taxon>
        <taxon>Chytridiomycetes</taxon>
        <taxon>Chytridiales</taxon>
        <taxon>Chytriomycetaceae</taxon>
        <taxon>Physocladia</taxon>
    </lineage>
</organism>
<reference evidence="4" key="1">
    <citation type="submission" date="2020-05" db="EMBL/GenBank/DDBJ databases">
        <title>Phylogenomic resolution of chytrid fungi.</title>
        <authorList>
            <person name="Stajich J.E."/>
            <person name="Amses K."/>
            <person name="Simmons R."/>
            <person name="Seto K."/>
            <person name="Myers J."/>
            <person name="Bonds A."/>
            <person name="Quandt C.A."/>
            <person name="Barry K."/>
            <person name="Liu P."/>
            <person name="Grigoriev I."/>
            <person name="Longcore J.E."/>
            <person name="James T.Y."/>
        </authorList>
    </citation>
    <scope>NUCLEOTIDE SEQUENCE</scope>
    <source>
        <strain evidence="4">JEL0513</strain>
    </source>
</reference>
<dbReference type="InterPro" id="IPR036581">
    <property type="entry name" value="Cyanate_lyase_C_sf"/>
</dbReference>
<dbReference type="Pfam" id="PF02560">
    <property type="entry name" value="Cyanate_lyase"/>
    <property type="match status" value="1"/>
</dbReference>
<dbReference type="InterPro" id="IPR003712">
    <property type="entry name" value="Cyanate_lyase_C"/>
</dbReference>
<evidence type="ECO:0000256" key="1">
    <source>
        <dbReference type="ARBA" id="ARBA00003561"/>
    </source>
</evidence>
<dbReference type="PANTHER" id="PTHR34186:SF2">
    <property type="entry name" value="CYANATE HYDRATASE"/>
    <property type="match status" value="1"/>
</dbReference>
<protein>
    <submittedName>
        <fullName evidence="4">Cyanate hydratase</fullName>
    </submittedName>
</protein>
<dbReference type="GO" id="GO:0008824">
    <property type="term" value="F:cyanate hydratase activity"/>
    <property type="evidence" value="ECO:0007669"/>
    <property type="project" value="InterPro"/>
</dbReference>
<name>A0AAD5SRX5_9FUNG</name>
<comment type="function">
    <text evidence="1">Catalyzes the reaction of cyanate with bicarbonate to produce ammonia and carbon dioxide.</text>
</comment>
<evidence type="ECO:0000313" key="5">
    <source>
        <dbReference type="Proteomes" id="UP001211907"/>
    </source>
</evidence>
<dbReference type="InterPro" id="IPR010982">
    <property type="entry name" value="Lambda_DNA-bd_dom_sf"/>
</dbReference>
<dbReference type="PRINTS" id="PR01693">
    <property type="entry name" value="CYANASE"/>
</dbReference>
<dbReference type="PIRSF" id="PIRSF001263">
    <property type="entry name" value="Cyanate_hydratas"/>
    <property type="match status" value="1"/>
</dbReference>
<dbReference type="AlphaFoldDB" id="A0AAD5SRX5"/>
<keyword evidence="5" id="KW-1185">Reference proteome</keyword>
<dbReference type="SUPFAM" id="SSF47413">
    <property type="entry name" value="lambda repressor-like DNA-binding domains"/>
    <property type="match status" value="1"/>
</dbReference>
<dbReference type="PANTHER" id="PTHR34186">
    <property type="entry name" value="CYANATE HYDRATASE"/>
    <property type="match status" value="1"/>
</dbReference>
<dbReference type="SMART" id="SM01116">
    <property type="entry name" value="Cyanate_lyase"/>
    <property type="match status" value="1"/>
</dbReference>
<keyword evidence="2" id="KW-0456">Lyase</keyword>
<accession>A0AAD5SRX5</accession>
<evidence type="ECO:0000313" key="4">
    <source>
        <dbReference type="EMBL" id="KAJ3091487.1"/>
    </source>
</evidence>
<proteinExistence type="predicted"/>
<dbReference type="EMBL" id="JADGJH010003366">
    <property type="protein sequence ID" value="KAJ3091487.1"/>
    <property type="molecule type" value="Genomic_DNA"/>
</dbReference>
<evidence type="ECO:0000256" key="2">
    <source>
        <dbReference type="ARBA" id="ARBA00023239"/>
    </source>
</evidence>
<dbReference type="Gene3D" id="3.30.1160.10">
    <property type="entry name" value="Cyanate lyase, C-terminal domain"/>
    <property type="match status" value="1"/>
</dbReference>
<comment type="caution">
    <text evidence="4">The sequence shown here is derived from an EMBL/GenBank/DDBJ whole genome shotgun (WGS) entry which is preliminary data.</text>
</comment>
<dbReference type="Proteomes" id="UP001211907">
    <property type="component" value="Unassembled WGS sequence"/>
</dbReference>
<gene>
    <name evidence="4" type="primary">CYN1</name>
    <name evidence="4" type="ORF">HK100_007165</name>
</gene>
<feature type="domain" description="Cyanate lyase C-terminal" evidence="3">
    <location>
        <begin position="85"/>
        <end position="158"/>
    </location>
</feature>
<dbReference type="GO" id="GO:0003677">
    <property type="term" value="F:DNA binding"/>
    <property type="evidence" value="ECO:0007669"/>
    <property type="project" value="InterPro"/>
</dbReference>
<sequence>MSSRFSTLGAAGKAALVRRLLAAKEISGLSFDAIAARTSTTNLYAAQIFHGQAQATPRMAAALHETVPGISSDDLEQLQRSPVRTSDAHLASDPTVYRFQEAVNLYAASLKAVINEKCGDGIMSAIDMYSRVDVVKGVHGEDRVVVTLSGKFLPHIEQLEHLDTSKGVTPATTTLPSKSK</sequence>
<evidence type="ECO:0000259" key="3">
    <source>
        <dbReference type="SMART" id="SM01116"/>
    </source>
</evidence>
<dbReference type="SUPFAM" id="SSF55234">
    <property type="entry name" value="Cyanase C-terminal domain"/>
    <property type="match status" value="1"/>
</dbReference>
<dbReference type="InterPro" id="IPR008076">
    <property type="entry name" value="Cyanase"/>
</dbReference>
<dbReference type="Gene3D" id="1.10.260.40">
    <property type="entry name" value="lambda repressor-like DNA-binding domains"/>
    <property type="match status" value="1"/>
</dbReference>